<dbReference type="Proteomes" id="UP000008177">
    <property type="component" value="Unplaced contigs"/>
</dbReference>
<gene>
    <name evidence="1" type="ORF">BofuT4_uP129640.1</name>
</gene>
<dbReference type="AlphaFoldDB" id="G2YRL6"/>
<sequence>MYNCYASKRQMILHVIIAISTLDTKTSCYYGRQRISPYTFRSAHSVATAEYLIKLWVNLGITSVLEGVAPDRIT</sequence>
<name>G2YRL6_BOTF4</name>
<reference evidence="2" key="1">
    <citation type="journal article" date="2011" name="PLoS Genet.">
        <title>Genomic analysis of the necrotrophic fungal pathogens Sclerotinia sclerotiorum and Botrytis cinerea.</title>
        <authorList>
            <person name="Amselem J."/>
            <person name="Cuomo C.A."/>
            <person name="van Kan J.A."/>
            <person name="Viaud M."/>
            <person name="Benito E.P."/>
            <person name="Couloux A."/>
            <person name="Coutinho P.M."/>
            <person name="de Vries R.P."/>
            <person name="Dyer P.S."/>
            <person name="Fillinger S."/>
            <person name="Fournier E."/>
            <person name="Gout L."/>
            <person name="Hahn M."/>
            <person name="Kohn L."/>
            <person name="Lapalu N."/>
            <person name="Plummer K.M."/>
            <person name="Pradier J.M."/>
            <person name="Quevillon E."/>
            <person name="Sharon A."/>
            <person name="Simon A."/>
            <person name="ten Have A."/>
            <person name="Tudzynski B."/>
            <person name="Tudzynski P."/>
            <person name="Wincker P."/>
            <person name="Andrew M."/>
            <person name="Anthouard V."/>
            <person name="Beever R.E."/>
            <person name="Beffa R."/>
            <person name="Benoit I."/>
            <person name="Bouzid O."/>
            <person name="Brault B."/>
            <person name="Chen Z."/>
            <person name="Choquer M."/>
            <person name="Collemare J."/>
            <person name="Cotton P."/>
            <person name="Danchin E.G."/>
            <person name="Da Silva C."/>
            <person name="Gautier A."/>
            <person name="Giraud C."/>
            <person name="Giraud T."/>
            <person name="Gonzalez C."/>
            <person name="Grossetete S."/>
            <person name="Guldener U."/>
            <person name="Henrissat B."/>
            <person name="Howlett B.J."/>
            <person name="Kodira C."/>
            <person name="Kretschmer M."/>
            <person name="Lappartient A."/>
            <person name="Leroch M."/>
            <person name="Levis C."/>
            <person name="Mauceli E."/>
            <person name="Neuveglise C."/>
            <person name="Oeser B."/>
            <person name="Pearson M."/>
            <person name="Poulain J."/>
            <person name="Poussereau N."/>
            <person name="Quesneville H."/>
            <person name="Rascle C."/>
            <person name="Schumacher J."/>
            <person name="Segurens B."/>
            <person name="Sexton A."/>
            <person name="Silva E."/>
            <person name="Sirven C."/>
            <person name="Soanes D.M."/>
            <person name="Talbot N.J."/>
            <person name="Templeton M."/>
            <person name="Yandava C."/>
            <person name="Yarden O."/>
            <person name="Zeng Q."/>
            <person name="Rollins J.A."/>
            <person name="Lebrun M.H."/>
            <person name="Dickman M."/>
        </authorList>
    </citation>
    <scope>NUCLEOTIDE SEQUENCE [LARGE SCALE GENOMIC DNA]</scope>
    <source>
        <strain evidence="2">T4</strain>
    </source>
</reference>
<dbReference type="InParanoid" id="G2YRL6"/>
<dbReference type="HOGENOM" id="CLU_2687550_0_0_1"/>
<dbReference type="EMBL" id="FQ790350">
    <property type="protein sequence ID" value="CCD54264.1"/>
    <property type="molecule type" value="Genomic_DNA"/>
</dbReference>
<accession>G2YRL6</accession>
<organism evidence="1 2">
    <name type="scientific">Botryotinia fuckeliana (strain T4)</name>
    <name type="common">Noble rot fungus</name>
    <name type="synonym">Botrytis cinerea</name>
    <dbReference type="NCBI Taxonomy" id="999810"/>
    <lineage>
        <taxon>Eukaryota</taxon>
        <taxon>Fungi</taxon>
        <taxon>Dikarya</taxon>
        <taxon>Ascomycota</taxon>
        <taxon>Pezizomycotina</taxon>
        <taxon>Leotiomycetes</taxon>
        <taxon>Helotiales</taxon>
        <taxon>Sclerotiniaceae</taxon>
        <taxon>Botrytis</taxon>
    </lineage>
</organism>
<evidence type="ECO:0000313" key="1">
    <source>
        <dbReference type="EMBL" id="CCD54264.1"/>
    </source>
</evidence>
<evidence type="ECO:0000313" key="2">
    <source>
        <dbReference type="Proteomes" id="UP000008177"/>
    </source>
</evidence>
<proteinExistence type="predicted"/>
<protein>
    <submittedName>
        <fullName evidence="1">Uncharacterized protein</fullName>
    </submittedName>
</protein>